<keyword evidence="3" id="KW-1185">Reference proteome</keyword>
<dbReference type="InterPro" id="IPR053222">
    <property type="entry name" value="Zygotic_Embryogenesis-Asso"/>
</dbReference>
<evidence type="ECO:0000313" key="2">
    <source>
        <dbReference type="EMBL" id="PIC39594.1"/>
    </source>
</evidence>
<protein>
    <recommendedName>
        <fullName evidence="1">F-box domain-containing protein</fullName>
    </recommendedName>
</protein>
<dbReference type="Pfam" id="PF00646">
    <property type="entry name" value="F-box"/>
    <property type="match status" value="1"/>
</dbReference>
<dbReference type="EMBL" id="PDUG01000003">
    <property type="protein sequence ID" value="PIC39594.1"/>
    <property type="molecule type" value="Genomic_DNA"/>
</dbReference>
<organism evidence="2 3">
    <name type="scientific">Caenorhabditis nigoni</name>
    <dbReference type="NCBI Taxonomy" id="1611254"/>
    <lineage>
        <taxon>Eukaryota</taxon>
        <taxon>Metazoa</taxon>
        <taxon>Ecdysozoa</taxon>
        <taxon>Nematoda</taxon>
        <taxon>Chromadorea</taxon>
        <taxon>Rhabditida</taxon>
        <taxon>Rhabditina</taxon>
        <taxon>Rhabditomorpha</taxon>
        <taxon>Rhabditoidea</taxon>
        <taxon>Rhabditidae</taxon>
        <taxon>Peloderinae</taxon>
        <taxon>Caenorhabditis</taxon>
    </lineage>
</organism>
<feature type="domain" description="F-box" evidence="1">
    <location>
        <begin position="5"/>
        <end position="53"/>
    </location>
</feature>
<name>A0A2G5UJ68_9PELO</name>
<evidence type="ECO:0000313" key="3">
    <source>
        <dbReference type="Proteomes" id="UP000230233"/>
    </source>
</evidence>
<gene>
    <name evidence="2" type="primary">Cnig_chr_III.g11230</name>
    <name evidence="2" type="ORF">B9Z55_011230</name>
</gene>
<evidence type="ECO:0000259" key="1">
    <source>
        <dbReference type="PROSITE" id="PS50181"/>
    </source>
</evidence>
<dbReference type="AlphaFoldDB" id="A0A2G5UJ68"/>
<dbReference type="InterPro" id="IPR012885">
    <property type="entry name" value="F-box_Sdz-33"/>
</dbReference>
<dbReference type="InterPro" id="IPR001810">
    <property type="entry name" value="F-box_dom"/>
</dbReference>
<dbReference type="Pfam" id="PF07735">
    <property type="entry name" value="FBA_2"/>
    <property type="match status" value="1"/>
</dbReference>
<dbReference type="Proteomes" id="UP000230233">
    <property type="component" value="Chromosome III"/>
</dbReference>
<dbReference type="PROSITE" id="PS50181">
    <property type="entry name" value="FBOX"/>
    <property type="match status" value="1"/>
</dbReference>
<reference evidence="3" key="1">
    <citation type="submission" date="2017-10" db="EMBL/GenBank/DDBJ databases">
        <title>Rapid genome shrinkage in a self-fertile nematode reveals novel sperm competition proteins.</title>
        <authorList>
            <person name="Yin D."/>
            <person name="Schwarz E.M."/>
            <person name="Thomas C.G."/>
            <person name="Felde R.L."/>
            <person name="Korf I.F."/>
            <person name="Cutter A.D."/>
            <person name="Schartner C.M."/>
            <person name="Ralston E.J."/>
            <person name="Meyer B.J."/>
            <person name="Haag E.S."/>
        </authorList>
    </citation>
    <scope>NUCLEOTIDE SEQUENCE [LARGE SCALE GENOMIC DNA]</scope>
    <source>
        <strain evidence="3">JU1422</strain>
    </source>
</reference>
<dbReference type="PANTHER" id="PTHR22899">
    <property type="entry name" value="CYCLIN-RELATED F-BOX FAMILY"/>
    <property type="match status" value="1"/>
</dbReference>
<sequence>MSNSKFPFPRLPDDICSEVLKTMEYHEIIAFSIISKKSSSMVQSLCLPLIRAQIVMGWPEICLDFGSINVLFKWKMGENDKEMTSLDDIPVSVAVKFRRFNPISESKTFTWSNQGKNIGEWVQHLRSIFRCGCYEATFCVLNTRLDIQSLRNTFPKFRKIVIMCLRNEPTEHEVQSIGNILRAFLPYVENLRLQRVPLQENLSIQHIGMTNLKELHLESLNLKLGDLSTLNVEKCIIIRIQFSLLDLNRFFKLWTKGSYPKLQSLLVHGSLESFSDWNILLKGLNAVVERSTADDSQRLVKVKRFIMENSRGVCAQVLVHSAEMVSAVTFTVSNLNRLSPEIWKF</sequence>
<dbReference type="PANTHER" id="PTHR22899:SF0">
    <property type="entry name" value="F-BOX ASSOCIATED DOMAIN-CONTAINING PROTEIN-RELATED"/>
    <property type="match status" value="1"/>
</dbReference>
<accession>A0A2G5UJ68</accession>
<comment type="caution">
    <text evidence="2">The sequence shown here is derived from an EMBL/GenBank/DDBJ whole genome shotgun (WGS) entry which is preliminary data.</text>
</comment>
<proteinExistence type="predicted"/>